<name>A0A149QZW5_9PROT</name>
<dbReference type="EMBL" id="LHZB01000087">
    <property type="protein sequence ID" value="KXV02674.1"/>
    <property type="molecule type" value="Genomic_DNA"/>
</dbReference>
<dbReference type="AlphaFoldDB" id="A0A149QZW5"/>
<dbReference type="RefSeq" id="WP_061928498.1">
    <property type="nucleotide sequence ID" value="NZ_LHZB01000087.1"/>
</dbReference>
<evidence type="ECO:0000313" key="1">
    <source>
        <dbReference type="EMBL" id="KXV02674.1"/>
    </source>
</evidence>
<accession>A0A149QZW5</accession>
<organism evidence="1 2">
    <name type="scientific">Gluconobacter potus</name>
    <dbReference type="NCBI Taxonomy" id="2724927"/>
    <lineage>
        <taxon>Bacteria</taxon>
        <taxon>Pseudomonadati</taxon>
        <taxon>Pseudomonadota</taxon>
        <taxon>Alphaproteobacteria</taxon>
        <taxon>Acetobacterales</taxon>
        <taxon>Acetobacteraceae</taxon>
        <taxon>Gluconobacter</taxon>
    </lineage>
</organism>
<gene>
    <name evidence="1" type="ORF">AD929_02055</name>
</gene>
<proteinExistence type="predicted"/>
<evidence type="ECO:0000313" key="2">
    <source>
        <dbReference type="Proteomes" id="UP000075573"/>
    </source>
</evidence>
<sequence length="78" mass="8503">MIDKETTDEIDMLDVLKGRFGAGQGVITLSRDMSDAQIGSVVRASLKLAGGRAITVIPPLEPHYDEFHEFLKVSGDDQ</sequence>
<dbReference type="PATRIC" id="fig|442.7.peg.1716"/>
<dbReference type="Proteomes" id="UP000075573">
    <property type="component" value="Unassembled WGS sequence"/>
</dbReference>
<comment type="caution">
    <text evidence="1">The sequence shown here is derived from an EMBL/GenBank/DDBJ whole genome shotgun (WGS) entry which is preliminary data.</text>
</comment>
<reference evidence="1 2" key="1">
    <citation type="submission" date="2015-06" db="EMBL/GenBank/DDBJ databases">
        <title>Improved classification and identification of acetic acid bacteria using matrix-assisted laser desorption/ionization time-of-flight mass spectrometry; Gluconobacter nephelii and Gluconobacter uchimurae are later heterotypic synonyms of Gluconobacter japonicus and Gluconobacter oxydans, respectively.</title>
        <authorList>
            <person name="Li L."/>
            <person name="Cleenwerck I."/>
            <person name="De Vuyst L."/>
            <person name="Vandamme P."/>
        </authorList>
    </citation>
    <scope>NUCLEOTIDE SEQUENCE [LARGE SCALE GENOMIC DNA]</scope>
    <source>
        <strain evidence="1 2">LMG 1764</strain>
    </source>
</reference>
<protein>
    <submittedName>
        <fullName evidence="1">Uncharacterized protein</fullName>
    </submittedName>
</protein>